<protein>
    <submittedName>
        <fullName evidence="4">LysM peptidoglycan-binding domain-containing protein</fullName>
    </submittedName>
</protein>
<dbReference type="InterPro" id="IPR006179">
    <property type="entry name" value="5_nucleotidase/apyrase"/>
</dbReference>
<dbReference type="InterPro" id="IPR036907">
    <property type="entry name" value="5'-Nucleotdase_C_sf"/>
</dbReference>
<name>A0A923J0T0_CLOTT</name>
<keyword evidence="5" id="KW-1185">Reference proteome</keyword>
<evidence type="ECO:0000259" key="3">
    <source>
        <dbReference type="PROSITE" id="PS51782"/>
    </source>
</evidence>
<feature type="signal peptide" evidence="2">
    <location>
        <begin position="1"/>
        <end position="31"/>
    </location>
</feature>
<dbReference type="SMART" id="SM00257">
    <property type="entry name" value="LysM"/>
    <property type="match status" value="1"/>
</dbReference>
<organism evidence="4 5">
    <name type="scientific">Clostridium tetanomorphum</name>
    <dbReference type="NCBI Taxonomy" id="1553"/>
    <lineage>
        <taxon>Bacteria</taxon>
        <taxon>Bacillati</taxon>
        <taxon>Bacillota</taxon>
        <taxon>Clostridia</taxon>
        <taxon>Eubacteriales</taxon>
        <taxon>Clostridiaceae</taxon>
        <taxon>Clostridium</taxon>
    </lineage>
</organism>
<dbReference type="PROSITE" id="PS00786">
    <property type="entry name" value="5_NUCLEOTIDASE_2"/>
    <property type="match status" value="1"/>
</dbReference>
<dbReference type="SUPFAM" id="SSF55816">
    <property type="entry name" value="5'-nucleotidase (syn. UDP-sugar hydrolase), C-terminal domain"/>
    <property type="match status" value="2"/>
</dbReference>
<dbReference type="PRINTS" id="PR01607">
    <property type="entry name" value="APYRASEFAMLY"/>
</dbReference>
<dbReference type="GO" id="GO:0000166">
    <property type="term" value="F:nucleotide binding"/>
    <property type="evidence" value="ECO:0007669"/>
    <property type="project" value="InterPro"/>
</dbReference>
<feature type="domain" description="LysM" evidence="3">
    <location>
        <begin position="1117"/>
        <end position="1161"/>
    </location>
</feature>
<dbReference type="AlphaFoldDB" id="A0A923J0T0"/>
<dbReference type="Pfam" id="PF02872">
    <property type="entry name" value="5_nucleotid_C"/>
    <property type="match status" value="2"/>
</dbReference>
<dbReference type="CDD" id="cd00845">
    <property type="entry name" value="MPP_UshA_N_like"/>
    <property type="match status" value="1"/>
</dbReference>
<dbReference type="SUPFAM" id="SSF56300">
    <property type="entry name" value="Metallo-dependent phosphatases"/>
    <property type="match status" value="2"/>
</dbReference>
<proteinExistence type="predicted"/>
<dbReference type="RefSeq" id="WP_051593335.1">
    <property type="nucleotide sequence ID" value="NZ_JAAZWO010000009.1"/>
</dbReference>
<dbReference type="InterPro" id="IPR029052">
    <property type="entry name" value="Metallo-depent_PP-like"/>
</dbReference>
<dbReference type="GO" id="GO:0016788">
    <property type="term" value="F:hydrolase activity, acting on ester bonds"/>
    <property type="evidence" value="ECO:0007669"/>
    <property type="project" value="InterPro"/>
</dbReference>
<reference evidence="4 5" key="1">
    <citation type="submission" date="2020-04" db="EMBL/GenBank/DDBJ databases">
        <title>Genomic insights into acetone-butanol-ethanol (ABE) fermentation by sequencing solventogenic clostridia strains.</title>
        <authorList>
            <person name="Brown S."/>
        </authorList>
    </citation>
    <scope>NUCLEOTIDE SEQUENCE [LARGE SCALE GENOMIC DNA]</scope>
    <source>
        <strain evidence="4 5">DJ011</strain>
    </source>
</reference>
<dbReference type="Pfam" id="PF01476">
    <property type="entry name" value="LysM"/>
    <property type="match status" value="1"/>
</dbReference>
<gene>
    <name evidence="4" type="ORF">HGG79_09715</name>
</gene>
<dbReference type="CDD" id="cd00118">
    <property type="entry name" value="LysM"/>
    <property type="match status" value="1"/>
</dbReference>
<dbReference type="Gene3D" id="3.90.780.10">
    <property type="entry name" value="5'-Nucleotidase, C-terminal domain"/>
    <property type="match status" value="2"/>
</dbReference>
<keyword evidence="1 2" id="KW-0732">Signal</keyword>
<evidence type="ECO:0000313" key="4">
    <source>
        <dbReference type="EMBL" id="MBC2398049.1"/>
    </source>
</evidence>
<accession>A0A923J0T0</accession>
<evidence type="ECO:0000256" key="1">
    <source>
        <dbReference type="ARBA" id="ARBA00022729"/>
    </source>
</evidence>
<sequence length="1164" mass="128564">MFKKLQLKKWTSWLISLAMVLSFITPFNVSAASKTIDIQILATSDTHGKFLPYEYAVNSENKSGSMAQLATAIKELKKANPNTIIVDAGDTIQDNSASLFLNNAIHPMILAMNEIGYDIWTLGNHEFNYGIPTLDKVASKFKGTVLCGNVYKKDGKRLGVPYKILEKAGVKVGIIGMTTPNITRWDSENLKDCKVTDPIEETKKAISEIKNKVNVIIAVVHMSEGEEYGNKNSSAVQLANTCPELAAIVAAHEHKAVDGARYNNTLLVENKNLAQTLAKIDIKLTEKGGKYVVNDKAKDVTSKIIWMQDSKTKAVNYESDKALEAKLNPYHKIALDDANKIIGELKGGNLVPEDEVKGIPTSQIQETAMINLINEVQMYYTKADVAAAAAFRSDANMKEGKIKKSDTSLIYKYDNTLYLLEVTGKQLKDYMEWSASYYNAYKPGDLTLSFNENIRGYNYDMFSGVKYDIDVSKEPGNRIVNLRKMDDTSIKDTDTLKLAVNNYRASSHLLNSKNEIFKDGSLPKVIEKDIAGATPIRDLIGKYIVEVKNGVITPQMNNNWNIVGNNWDSTKRVETVKLINEGRIKIPQSKDGRTPNVAAVTETNLEDAKNTKMVNIISFNDYHGVVKESGKDLGIAKFAAAINNLKKENKNTIVVSGGDLYQGTALSNLNYGAPVNEMIKYIGVTASAVGNHEFDWGTERIANWAKEGGFDFLASNIYDKKTGKPVDWAKPYKIVEIDGIKIGFIGLATPETLFKTKPTNVQNTEFKDASVAAKEWNKKLRSGELKEGKADVVIALTHLGSFQDNKTKVITGEAADLAKANVGVDAIISAHTHLPVSGEVNKIPIVQGNKNGRAYVKLEVAFNTKTNKVTIEPAFIDLSAKVKTLPEDETGKAIIKKYEDASKSKLDEVVGKTDKDLPHDRFEGPSLLGEWVCDVMAKTTKSQIALTNGGGLRCPIEKGNITVGKLYELMPFDNTLFTMELKGSDIKRVVENGIGNKKIGWIAISGLKVKYDLKQPFGNRIYEMTLKDGSRVDMNKYYTVVTNDFMAVGGDDYDFKGAKNLKDTNLPIRDALINELKQVKNLSVVKAGYLTVGTKSAVKPEVKPQPKPELKPSDKKVVYTVKEGDCLYLIGKKYNISYEKIAEENKIDNVNLIFIGQKLVIPGN</sequence>
<dbReference type="PANTHER" id="PTHR11575">
    <property type="entry name" value="5'-NUCLEOTIDASE-RELATED"/>
    <property type="match status" value="1"/>
</dbReference>
<dbReference type="InterPro" id="IPR006146">
    <property type="entry name" value="5'-Nucleotdase_CS"/>
</dbReference>
<dbReference type="PANTHER" id="PTHR11575:SF24">
    <property type="entry name" value="5'-NUCLEOTIDASE"/>
    <property type="match status" value="1"/>
</dbReference>
<dbReference type="Gene3D" id="3.10.350.10">
    <property type="entry name" value="LysM domain"/>
    <property type="match status" value="1"/>
</dbReference>
<dbReference type="InterPro" id="IPR018392">
    <property type="entry name" value="LysM"/>
</dbReference>
<dbReference type="Proteomes" id="UP000563151">
    <property type="component" value="Unassembled WGS sequence"/>
</dbReference>
<dbReference type="GO" id="GO:0046872">
    <property type="term" value="F:metal ion binding"/>
    <property type="evidence" value="ECO:0007669"/>
    <property type="project" value="InterPro"/>
</dbReference>
<comment type="caution">
    <text evidence="4">The sequence shown here is derived from an EMBL/GenBank/DDBJ whole genome shotgun (WGS) entry which is preliminary data.</text>
</comment>
<dbReference type="Gene3D" id="3.60.21.10">
    <property type="match status" value="2"/>
</dbReference>
<dbReference type="PROSITE" id="PS00785">
    <property type="entry name" value="5_NUCLEOTIDASE_1"/>
    <property type="match status" value="1"/>
</dbReference>
<dbReference type="Pfam" id="PF00149">
    <property type="entry name" value="Metallophos"/>
    <property type="match status" value="2"/>
</dbReference>
<feature type="chain" id="PRO_5037058482" evidence="2">
    <location>
        <begin position="32"/>
        <end position="1164"/>
    </location>
</feature>
<dbReference type="PROSITE" id="PS51782">
    <property type="entry name" value="LYSM"/>
    <property type="match status" value="1"/>
</dbReference>
<dbReference type="InterPro" id="IPR004843">
    <property type="entry name" value="Calcineurin-like_PHP"/>
</dbReference>
<dbReference type="InterPro" id="IPR036779">
    <property type="entry name" value="LysM_dom_sf"/>
</dbReference>
<dbReference type="GO" id="GO:0009166">
    <property type="term" value="P:nucleotide catabolic process"/>
    <property type="evidence" value="ECO:0007669"/>
    <property type="project" value="InterPro"/>
</dbReference>
<dbReference type="SUPFAM" id="SSF54106">
    <property type="entry name" value="LysM domain"/>
    <property type="match status" value="1"/>
</dbReference>
<evidence type="ECO:0000256" key="2">
    <source>
        <dbReference type="SAM" id="SignalP"/>
    </source>
</evidence>
<dbReference type="EMBL" id="JAAZWO010000009">
    <property type="protein sequence ID" value="MBC2398049.1"/>
    <property type="molecule type" value="Genomic_DNA"/>
</dbReference>
<dbReference type="InterPro" id="IPR008334">
    <property type="entry name" value="5'-Nucleotdase_C"/>
</dbReference>
<evidence type="ECO:0000313" key="5">
    <source>
        <dbReference type="Proteomes" id="UP000563151"/>
    </source>
</evidence>